<evidence type="ECO:0000313" key="8">
    <source>
        <dbReference type="EMBL" id="MSS02067.1"/>
    </source>
</evidence>
<keyword evidence="5" id="KW-0067">ATP-binding</keyword>
<evidence type="ECO:0000313" key="9">
    <source>
        <dbReference type="Proteomes" id="UP000470082"/>
    </source>
</evidence>
<dbReference type="AlphaFoldDB" id="A0A7X2N3Z8"/>
<evidence type="ECO:0000256" key="1">
    <source>
        <dbReference type="ARBA" id="ARBA00022527"/>
    </source>
</evidence>
<dbReference type="GO" id="GO:0004674">
    <property type="term" value="F:protein serine/threonine kinase activity"/>
    <property type="evidence" value="ECO:0007669"/>
    <property type="project" value="UniProtKB-KW"/>
</dbReference>
<dbReference type="SUPFAM" id="SSF56112">
    <property type="entry name" value="Protein kinase-like (PK-like)"/>
    <property type="match status" value="1"/>
</dbReference>
<evidence type="ECO:0000259" key="7">
    <source>
        <dbReference type="PROSITE" id="PS50011"/>
    </source>
</evidence>
<dbReference type="GO" id="GO:0035556">
    <property type="term" value="P:intracellular signal transduction"/>
    <property type="evidence" value="ECO:0007669"/>
    <property type="project" value="TreeGrafter"/>
</dbReference>
<dbReference type="PANTHER" id="PTHR24346">
    <property type="entry name" value="MAP/MICROTUBULE AFFINITY-REGULATING KINASE"/>
    <property type="match status" value="1"/>
</dbReference>
<keyword evidence="3" id="KW-0547">Nucleotide-binding</keyword>
<dbReference type="Pfam" id="PF00069">
    <property type="entry name" value="Pkinase"/>
    <property type="match status" value="1"/>
</dbReference>
<name>A0A7X2N3Z8_9FIRM</name>
<dbReference type="EMBL" id="VUMM01000019">
    <property type="protein sequence ID" value="MSS02067.1"/>
    <property type="molecule type" value="Genomic_DNA"/>
</dbReference>
<evidence type="ECO:0000256" key="5">
    <source>
        <dbReference type="ARBA" id="ARBA00022840"/>
    </source>
</evidence>
<keyword evidence="4 8" id="KW-0418">Kinase</keyword>
<dbReference type="RefSeq" id="WP_154460932.1">
    <property type="nucleotide sequence ID" value="NZ_VUMM01000019.1"/>
</dbReference>
<dbReference type="InterPro" id="IPR008271">
    <property type="entry name" value="Ser/Thr_kinase_AS"/>
</dbReference>
<dbReference type="SMART" id="SM00220">
    <property type="entry name" value="S_TKc"/>
    <property type="match status" value="1"/>
</dbReference>
<accession>A0A7X2N3Z8</accession>
<keyword evidence="2" id="KW-0808">Transferase</keyword>
<organism evidence="8 9">
    <name type="scientific">Floccifex porci</name>
    <dbReference type="NCBI Taxonomy" id="2606629"/>
    <lineage>
        <taxon>Bacteria</taxon>
        <taxon>Bacillati</taxon>
        <taxon>Bacillota</taxon>
        <taxon>Erysipelotrichia</taxon>
        <taxon>Erysipelotrichales</taxon>
        <taxon>Erysipelotrichaceae</taxon>
        <taxon>Floccifex</taxon>
    </lineage>
</organism>
<gene>
    <name evidence="8" type="ORF">FYJ50_08195</name>
</gene>
<evidence type="ECO:0000256" key="2">
    <source>
        <dbReference type="ARBA" id="ARBA00022679"/>
    </source>
</evidence>
<dbReference type="Gene3D" id="1.10.510.10">
    <property type="entry name" value="Transferase(Phosphotransferase) domain 1"/>
    <property type="match status" value="1"/>
</dbReference>
<reference evidence="8 9" key="1">
    <citation type="submission" date="2019-08" db="EMBL/GenBank/DDBJ databases">
        <title>In-depth cultivation of the pig gut microbiome towards novel bacterial diversity and tailored functional studies.</title>
        <authorList>
            <person name="Wylensek D."/>
            <person name="Hitch T.C.A."/>
            <person name="Clavel T."/>
        </authorList>
    </citation>
    <scope>NUCLEOTIDE SEQUENCE [LARGE SCALE GENOMIC DNA]</scope>
    <source>
        <strain evidence="8 9">LKV-178-WT-2G</strain>
    </source>
</reference>
<evidence type="ECO:0000256" key="4">
    <source>
        <dbReference type="ARBA" id="ARBA00022777"/>
    </source>
</evidence>
<comment type="caution">
    <text evidence="8">The sequence shown here is derived from an EMBL/GenBank/DDBJ whole genome shotgun (WGS) entry which is preliminary data.</text>
</comment>
<dbReference type="PROSITE" id="PS50011">
    <property type="entry name" value="PROTEIN_KINASE_DOM"/>
    <property type="match status" value="1"/>
</dbReference>
<keyword evidence="1" id="KW-0723">Serine/threonine-protein kinase</keyword>
<dbReference type="PANTHER" id="PTHR24346:SF82">
    <property type="entry name" value="KP78A-RELATED"/>
    <property type="match status" value="1"/>
</dbReference>
<dbReference type="GO" id="GO:0005737">
    <property type="term" value="C:cytoplasm"/>
    <property type="evidence" value="ECO:0007669"/>
    <property type="project" value="TreeGrafter"/>
</dbReference>
<evidence type="ECO:0000256" key="6">
    <source>
        <dbReference type="SAM" id="Phobius"/>
    </source>
</evidence>
<keyword evidence="6" id="KW-0812">Transmembrane</keyword>
<dbReference type="InterPro" id="IPR011009">
    <property type="entry name" value="Kinase-like_dom_sf"/>
</dbReference>
<keyword evidence="6" id="KW-0472">Membrane</keyword>
<keyword evidence="6" id="KW-1133">Transmembrane helix</keyword>
<proteinExistence type="predicted"/>
<feature type="domain" description="Protein kinase" evidence="7">
    <location>
        <begin position="1"/>
        <end position="291"/>
    </location>
</feature>
<dbReference type="GO" id="GO:0005524">
    <property type="term" value="F:ATP binding"/>
    <property type="evidence" value="ECO:0007669"/>
    <property type="project" value="UniProtKB-KW"/>
</dbReference>
<dbReference type="PROSITE" id="PS00108">
    <property type="entry name" value="PROTEIN_KINASE_ST"/>
    <property type="match status" value="1"/>
</dbReference>
<sequence>MMNNRYVSICTLKVNDFSRCDIVQDQFTGRNCISKTVLLNSDPVYIHQFRMEIQVLSLIQHPFMPQIIDVYETKDSLVLIENKIPGISLNQWKQEHPVLKYLIRDYLLIQAMNRFEYLHSLDILYIDIKEENFMIHRNHLYLIDFNSCTYNHSSYVSFASYSNASPELKNTESKDRTSDIYAFGTFMKTFYFTNPFIIRTCLNKESKKRFSSFSSLKIAFIIRKFITILISIFLSAILLFVVNQRKEDILLQAYLKDPQNQILFLNAYEKDLKKQKGNQTEKIQMNLYQWIEKGFIKDCLKNSKISYYLMKQAILSQNDMYCQYFLENIPEDILNQYPETVSFMRQIKRLSASFAQKYLVYVYESKDIDLLSVYMSLLISSQIILDDCELLYKINCEIKEDQVEFEPCAIQYLQYCLFLISEDHPCPPIPGLYQKSDQFQIHQLIQYIERI</sequence>
<feature type="transmembrane region" description="Helical" evidence="6">
    <location>
        <begin position="218"/>
        <end position="242"/>
    </location>
</feature>
<keyword evidence="9" id="KW-1185">Reference proteome</keyword>
<dbReference type="InterPro" id="IPR000719">
    <property type="entry name" value="Prot_kinase_dom"/>
</dbReference>
<dbReference type="Proteomes" id="UP000470082">
    <property type="component" value="Unassembled WGS sequence"/>
</dbReference>
<protein>
    <submittedName>
        <fullName evidence="8">Protein kinase family protein</fullName>
    </submittedName>
</protein>
<evidence type="ECO:0000256" key="3">
    <source>
        <dbReference type="ARBA" id="ARBA00022741"/>
    </source>
</evidence>